<dbReference type="SUPFAM" id="SSF48600">
    <property type="entry name" value="Chorismate mutase II"/>
    <property type="match status" value="1"/>
</dbReference>
<dbReference type="EMBL" id="CP001087">
    <property type="protein sequence ID" value="ACN13873.1"/>
    <property type="molecule type" value="Genomic_DNA"/>
</dbReference>
<dbReference type="SUPFAM" id="SSF51735">
    <property type="entry name" value="NAD(P)-binding Rossmann-fold domains"/>
    <property type="match status" value="1"/>
</dbReference>
<dbReference type="PROSITE" id="PS51168">
    <property type="entry name" value="CHORISMATE_MUT_2"/>
    <property type="match status" value="1"/>
</dbReference>
<dbReference type="NCBIfam" id="NF008400">
    <property type="entry name" value="PRK11199.1"/>
    <property type="match status" value="1"/>
</dbReference>
<accession>C0QJM0</accession>
<dbReference type="Pfam" id="PF01817">
    <property type="entry name" value="CM_2"/>
    <property type="match status" value="1"/>
</dbReference>
<proteinExistence type="predicted"/>
<evidence type="ECO:0000313" key="5">
    <source>
        <dbReference type="EMBL" id="ACN13873.1"/>
    </source>
</evidence>
<dbReference type="InterPro" id="IPR008927">
    <property type="entry name" value="6-PGluconate_DH-like_C_sf"/>
</dbReference>
<evidence type="ECO:0000259" key="3">
    <source>
        <dbReference type="PROSITE" id="PS51168"/>
    </source>
</evidence>
<dbReference type="Gene3D" id="1.10.3660.10">
    <property type="entry name" value="6-phosphogluconate dehydrogenase C-terminal like domain"/>
    <property type="match status" value="1"/>
</dbReference>
<gene>
    <name evidence="5" type="primary">tyrA</name>
    <name evidence="5" type="ordered locus">HRM2_07590</name>
</gene>
<dbReference type="GO" id="GO:0006571">
    <property type="term" value="P:tyrosine biosynthetic process"/>
    <property type="evidence" value="ECO:0007669"/>
    <property type="project" value="InterPro"/>
</dbReference>
<dbReference type="InterPro" id="IPR036291">
    <property type="entry name" value="NAD(P)-bd_dom_sf"/>
</dbReference>
<dbReference type="InterPro" id="IPR046826">
    <property type="entry name" value="PDH_N"/>
</dbReference>
<keyword evidence="6" id="KW-1185">Reference proteome</keyword>
<dbReference type="HOGENOM" id="CLU_036672_1_1_7"/>
<keyword evidence="5" id="KW-0413">Isomerase</keyword>
<dbReference type="EC" id="5.4.99.5" evidence="1"/>
<dbReference type="InterPro" id="IPR002701">
    <property type="entry name" value="CM_II_prokaryot"/>
</dbReference>
<dbReference type="GO" id="GO:0070403">
    <property type="term" value="F:NAD+ binding"/>
    <property type="evidence" value="ECO:0007669"/>
    <property type="project" value="InterPro"/>
</dbReference>
<dbReference type="InterPro" id="IPR036979">
    <property type="entry name" value="CM_dom_sf"/>
</dbReference>
<dbReference type="OrthoDB" id="9800497at2"/>
<dbReference type="KEGG" id="dat:HRM2_07590"/>
<dbReference type="GO" id="GO:0008977">
    <property type="term" value="F:prephenate dehydrogenase (NAD+) activity"/>
    <property type="evidence" value="ECO:0007669"/>
    <property type="project" value="InterPro"/>
</dbReference>
<dbReference type="InterPro" id="IPR046825">
    <property type="entry name" value="PDH_C"/>
</dbReference>
<dbReference type="GO" id="GO:0046417">
    <property type="term" value="P:chorismate metabolic process"/>
    <property type="evidence" value="ECO:0007669"/>
    <property type="project" value="InterPro"/>
</dbReference>
<dbReference type="Gene3D" id="1.20.59.10">
    <property type="entry name" value="Chorismate mutase"/>
    <property type="match status" value="1"/>
</dbReference>
<name>C0QJM0_DESAH</name>
<dbReference type="Pfam" id="PF02153">
    <property type="entry name" value="PDH_N"/>
    <property type="match status" value="1"/>
</dbReference>
<dbReference type="Gene3D" id="3.40.50.720">
    <property type="entry name" value="NAD(P)-binding Rossmann-like Domain"/>
    <property type="match status" value="1"/>
</dbReference>
<dbReference type="STRING" id="177437.HRM2_07590"/>
<dbReference type="PANTHER" id="PTHR21363:SF0">
    <property type="entry name" value="PREPHENATE DEHYDROGENASE [NADP(+)]"/>
    <property type="match status" value="1"/>
</dbReference>
<feature type="domain" description="Chorismate mutase" evidence="3">
    <location>
        <begin position="3"/>
        <end position="94"/>
    </location>
</feature>
<evidence type="ECO:0000256" key="1">
    <source>
        <dbReference type="ARBA" id="ARBA00012404"/>
    </source>
</evidence>
<protein>
    <recommendedName>
        <fullName evidence="1">chorismate mutase</fullName>
        <ecNumber evidence="1">5.4.99.5</ecNumber>
    </recommendedName>
</protein>
<sequence>MGKTFDSEIKKLRNNIDSIDRQILELISQRLDQVRQVVALKKIHNVPVYHPAREEDLISKLRNQASTAAVNPDFIEEIYRVVLRNSRIEQTGQMKQQAVKAGANVLIVGGAGQMGQFFAAMFRSSGYTVRILTENNWNEVETLCRDTDLVLISVPINVTLKTIQRITPFVPPTAVLADITSIKQAPVDEMIKYFKGPIIGLHPLFGPSCSTLDKQIIAVVPGRDNPACQWLVDQLTLWGAILVSSTAEEHDEIMGMVQALRHFAAFCFGQFLCQQKIDLEKTLEFSSPIYRLELGMVGRLFAQSGNLYSEIIFATPQRRDMLKAYVSSVNEQITLVDNNDKALFEQRFSKIADWFGSFSEQAMRESDFIINKIIERF</sequence>
<dbReference type="PANTHER" id="PTHR21363">
    <property type="entry name" value="PREPHENATE DEHYDROGENASE"/>
    <property type="match status" value="1"/>
</dbReference>
<dbReference type="PROSITE" id="PS51176">
    <property type="entry name" value="PDH_ADH"/>
    <property type="match status" value="1"/>
</dbReference>
<dbReference type="InterPro" id="IPR003099">
    <property type="entry name" value="Prephen_DH"/>
</dbReference>
<dbReference type="InterPro" id="IPR050812">
    <property type="entry name" value="Preph/Arog_dehydrog"/>
</dbReference>
<dbReference type="SMART" id="SM00830">
    <property type="entry name" value="CM_2"/>
    <property type="match status" value="1"/>
</dbReference>
<dbReference type="Pfam" id="PF20463">
    <property type="entry name" value="PDH_C"/>
    <property type="match status" value="1"/>
</dbReference>
<dbReference type="Proteomes" id="UP000000442">
    <property type="component" value="Chromosome"/>
</dbReference>
<evidence type="ECO:0000259" key="4">
    <source>
        <dbReference type="PROSITE" id="PS51176"/>
    </source>
</evidence>
<dbReference type="InterPro" id="IPR036263">
    <property type="entry name" value="Chorismate_II_sf"/>
</dbReference>
<evidence type="ECO:0000313" key="6">
    <source>
        <dbReference type="Proteomes" id="UP000000442"/>
    </source>
</evidence>
<feature type="domain" description="Prephenate/arogenate dehydrogenase" evidence="4">
    <location>
        <begin position="103"/>
        <end position="366"/>
    </location>
</feature>
<dbReference type="eggNOG" id="COG1605">
    <property type="taxonomic scope" value="Bacteria"/>
</dbReference>
<keyword evidence="2 5" id="KW-0560">Oxidoreductase</keyword>
<organism evidence="5 6">
    <name type="scientific">Desulforapulum autotrophicum (strain ATCC 43914 / DSM 3382 / VKM B-1955 / HRM2)</name>
    <name type="common">Desulfobacterium autotrophicum</name>
    <dbReference type="NCBI Taxonomy" id="177437"/>
    <lineage>
        <taxon>Bacteria</taxon>
        <taxon>Pseudomonadati</taxon>
        <taxon>Thermodesulfobacteriota</taxon>
        <taxon>Desulfobacteria</taxon>
        <taxon>Desulfobacterales</taxon>
        <taxon>Desulfobacteraceae</taxon>
        <taxon>Desulforapulum</taxon>
    </lineage>
</organism>
<dbReference type="RefSeq" id="WP_012663117.1">
    <property type="nucleotide sequence ID" value="NC_012108.1"/>
</dbReference>
<dbReference type="GO" id="GO:0004106">
    <property type="term" value="F:chorismate mutase activity"/>
    <property type="evidence" value="ECO:0007669"/>
    <property type="project" value="UniProtKB-EC"/>
</dbReference>
<evidence type="ECO:0000256" key="2">
    <source>
        <dbReference type="ARBA" id="ARBA00023002"/>
    </source>
</evidence>
<dbReference type="AlphaFoldDB" id="C0QJM0"/>
<dbReference type="eggNOG" id="COG0287">
    <property type="taxonomic scope" value="Bacteria"/>
</dbReference>
<dbReference type="SUPFAM" id="SSF48179">
    <property type="entry name" value="6-phosphogluconate dehydrogenase C-terminal domain-like"/>
    <property type="match status" value="1"/>
</dbReference>
<dbReference type="GO" id="GO:0004665">
    <property type="term" value="F:prephenate dehydrogenase (NADP+) activity"/>
    <property type="evidence" value="ECO:0007669"/>
    <property type="project" value="InterPro"/>
</dbReference>
<reference evidence="5 6" key="1">
    <citation type="journal article" date="2009" name="Environ. Microbiol.">
        <title>Genome sequence of Desulfobacterium autotrophicum HRM2, a marine sulfate reducer oxidizing organic carbon completely to carbon dioxide.</title>
        <authorList>
            <person name="Strittmatter A.W."/>
            <person name="Liesegang H."/>
            <person name="Rabus R."/>
            <person name="Decker I."/>
            <person name="Amann J."/>
            <person name="Andres S."/>
            <person name="Henne A."/>
            <person name="Fricke W.F."/>
            <person name="Martinez-Arias R."/>
            <person name="Bartels D."/>
            <person name="Goesmann A."/>
            <person name="Krause L."/>
            <person name="Puehler A."/>
            <person name="Klenk H.P."/>
            <person name="Richter M."/>
            <person name="Schuler M."/>
            <person name="Gloeckner F.O."/>
            <person name="Meyerdierks A."/>
            <person name="Gottschalk G."/>
            <person name="Amann R."/>
        </authorList>
    </citation>
    <scope>NUCLEOTIDE SEQUENCE [LARGE SCALE GENOMIC DNA]</scope>
    <source>
        <strain evidence="6">ATCC 43914 / DSM 3382 / HRM2</strain>
    </source>
</reference>